<keyword evidence="10 22" id="KW-1133">Transmembrane helix</keyword>
<evidence type="ECO:0000313" key="24">
    <source>
        <dbReference type="Proteomes" id="UP000027980"/>
    </source>
</evidence>
<keyword evidence="13" id="KW-0961">Cell wall biogenesis/degradation</keyword>
<dbReference type="RefSeq" id="WP_038562964.1">
    <property type="nucleotide sequence ID" value="NZ_CP008876.1"/>
</dbReference>
<evidence type="ECO:0000256" key="6">
    <source>
        <dbReference type="ARBA" id="ARBA00022679"/>
    </source>
</evidence>
<evidence type="ECO:0000256" key="2">
    <source>
        <dbReference type="ARBA" id="ARBA00004752"/>
    </source>
</evidence>
<evidence type="ECO:0000313" key="23">
    <source>
        <dbReference type="EMBL" id="AIF67422.1"/>
    </source>
</evidence>
<protein>
    <recommendedName>
        <fullName evidence="17">Probable peptidoglycan glycosyltransferase FtsW</fullName>
        <ecNumber evidence="19">2.4.99.28</ecNumber>
    </recommendedName>
    <alternativeName>
        <fullName evidence="18">Cell division protein FtsW</fullName>
    </alternativeName>
    <alternativeName>
        <fullName evidence="15">Cell wall polymerase</fullName>
    </alternativeName>
    <alternativeName>
        <fullName evidence="14">Peptidoglycan polymerase</fullName>
    </alternativeName>
</protein>
<keyword evidence="11 22" id="KW-0472">Membrane</keyword>
<keyword evidence="5" id="KW-0328">Glycosyltransferase</keyword>
<dbReference type="OrthoDB" id="9768187at2"/>
<feature type="transmembrane region" description="Helical" evidence="22">
    <location>
        <begin position="188"/>
        <end position="208"/>
    </location>
</feature>
<feature type="transmembrane region" description="Helical" evidence="22">
    <location>
        <begin position="309"/>
        <end position="333"/>
    </location>
</feature>
<comment type="pathway">
    <text evidence="2">Cell wall biogenesis; peptidoglycan biosynthesis.</text>
</comment>
<evidence type="ECO:0000256" key="12">
    <source>
        <dbReference type="ARBA" id="ARBA00023306"/>
    </source>
</evidence>
<comment type="subcellular location">
    <subcellularLocation>
        <location evidence="1">Cell membrane</location>
        <topology evidence="1">Multi-pass membrane protein</topology>
    </subcellularLocation>
</comment>
<dbReference type="GeneID" id="34219911"/>
<keyword evidence="4 23" id="KW-0132">Cell division</keyword>
<feature type="transmembrane region" description="Helical" evidence="22">
    <location>
        <begin position="107"/>
        <end position="131"/>
    </location>
</feature>
<evidence type="ECO:0000256" key="13">
    <source>
        <dbReference type="ARBA" id="ARBA00023316"/>
    </source>
</evidence>
<evidence type="ECO:0000256" key="20">
    <source>
        <dbReference type="ARBA" id="ARBA00049902"/>
    </source>
</evidence>
<dbReference type="Proteomes" id="UP000027980">
    <property type="component" value="Chromosome"/>
</dbReference>
<dbReference type="GO" id="GO:0009252">
    <property type="term" value="P:peptidoglycan biosynthetic process"/>
    <property type="evidence" value="ECO:0007669"/>
    <property type="project" value="UniProtKB-KW"/>
</dbReference>
<evidence type="ECO:0000256" key="4">
    <source>
        <dbReference type="ARBA" id="ARBA00022618"/>
    </source>
</evidence>
<organism evidence="23 24">
    <name type="scientific">Terribacillus saccharophilus</name>
    <dbReference type="NCBI Taxonomy" id="361277"/>
    <lineage>
        <taxon>Bacteria</taxon>
        <taxon>Bacillati</taxon>
        <taxon>Bacillota</taxon>
        <taxon>Bacilli</taxon>
        <taxon>Bacillales</taxon>
        <taxon>Bacillaceae</taxon>
        <taxon>Terribacillus</taxon>
    </lineage>
</organism>
<sequence>MLSKIKELDKTLLFLVICICLFGLIMVYSASYPLGSIKYNASNFFFHRQWISFLIGIFAMTMGFFLPYKLYQKWSPLLVIGSIILLILVLTPWFGEVRNNSQRWLQLGPFVLQPAEFVKFTMVVYFASVCGKKHKALTSFRKELLPPLLLLGVVFLLILMQPDLGTATSIAIPCFFILLCAGIKKRHLFAIAGVGVCAVIYLAVSAPYRLARILSFQNPFSDPNGKGYQLINGYEAIASGGVFGKGVGGSVQKLGFLPEAHTDFIMAVVLEELGTLGLAVVFFLYFGLLIKGVYIALRAKNSYGTLLTIGFLFQIMVQVVFNLGAVAGLLPITGIPLPFISYGGSSLIVNLFTMGIILQISRNAKHIRIPFVERRR</sequence>
<feature type="transmembrane region" description="Helical" evidence="22">
    <location>
        <begin position="77"/>
        <end position="95"/>
    </location>
</feature>
<dbReference type="KEGG" id="tap:GZ22_12755"/>
<feature type="transmembrane region" description="Helical" evidence="22">
    <location>
        <begin position="143"/>
        <end position="160"/>
    </location>
</feature>
<evidence type="ECO:0000256" key="21">
    <source>
        <dbReference type="ARBA" id="ARBA00049966"/>
    </source>
</evidence>
<keyword evidence="7 22" id="KW-0812">Transmembrane</keyword>
<evidence type="ECO:0000256" key="1">
    <source>
        <dbReference type="ARBA" id="ARBA00004651"/>
    </source>
</evidence>
<accession>A0A075LN51</accession>
<gene>
    <name evidence="23" type="ORF">GZ22_12755</name>
</gene>
<dbReference type="PANTHER" id="PTHR30474">
    <property type="entry name" value="CELL CYCLE PROTEIN"/>
    <property type="match status" value="1"/>
</dbReference>
<evidence type="ECO:0000256" key="7">
    <source>
        <dbReference type="ARBA" id="ARBA00022692"/>
    </source>
</evidence>
<feature type="transmembrane region" description="Helical" evidence="22">
    <location>
        <begin position="50"/>
        <end position="70"/>
    </location>
</feature>
<dbReference type="InterPro" id="IPR013437">
    <property type="entry name" value="FtsW"/>
</dbReference>
<dbReference type="GO" id="GO:0051301">
    <property type="term" value="P:cell division"/>
    <property type="evidence" value="ECO:0007669"/>
    <property type="project" value="UniProtKB-KW"/>
</dbReference>
<feature type="transmembrane region" description="Helical" evidence="22">
    <location>
        <begin position="339"/>
        <end position="358"/>
    </location>
</feature>
<comment type="catalytic activity">
    <reaction evidence="20">
        <text>[GlcNAc-(1-&gt;4)-Mur2Ac(oyl-L-Ala-gamma-D-Glu-L-Lys-D-Ala-D-Ala)](n)-di-trans,octa-cis-undecaprenyl diphosphate + beta-D-GlcNAc-(1-&gt;4)-Mur2Ac(oyl-L-Ala-gamma-D-Glu-L-Lys-D-Ala-D-Ala)-di-trans,octa-cis-undecaprenyl diphosphate = [GlcNAc-(1-&gt;4)-Mur2Ac(oyl-L-Ala-gamma-D-Glu-L-Lys-D-Ala-D-Ala)](n+1)-di-trans,octa-cis-undecaprenyl diphosphate + di-trans,octa-cis-undecaprenyl diphosphate + H(+)</text>
        <dbReference type="Rhea" id="RHEA:23708"/>
        <dbReference type="Rhea" id="RHEA-COMP:9602"/>
        <dbReference type="Rhea" id="RHEA-COMP:9603"/>
        <dbReference type="ChEBI" id="CHEBI:15378"/>
        <dbReference type="ChEBI" id="CHEBI:58405"/>
        <dbReference type="ChEBI" id="CHEBI:60033"/>
        <dbReference type="ChEBI" id="CHEBI:78435"/>
        <dbReference type="EC" id="2.4.99.28"/>
    </reaction>
</comment>
<comment type="similarity">
    <text evidence="16">Belongs to the SEDS family. FtsW subfamily.</text>
</comment>
<evidence type="ECO:0000256" key="5">
    <source>
        <dbReference type="ARBA" id="ARBA00022676"/>
    </source>
</evidence>
<evidence type="ECO:0000256" key="3">
    <source>
        <dbReference type="ARBA" id="ARBA00022475"/>
    </source>
</evidence>
<keyword evidence="6" id="KW-0808">Transferase</keyword>
<evidence type="ECO:0000256" key="19">
    <source>
        <dbReference type="ARBA" id="ARBA00044770"/>
    </source>
</evidence>
<dbReference type="GO" id="GO:0005886">
    <property type="term" value="C:plasma membrane"/>
    <property type="evidence" value="ECO:0007669"/>
    <property type="project" value="UniProtKB-SubCell"/>
</dbReference>
<comment type="function">
    <text evidence="21">Peptidoglycan polymerase that is essential for cell division.</text>
</comment>
<evidence type="ECO:0000256" key="11">
    <source>
        <dbReference type="ARBA" id="ARBA00023136"/>
    </source>
</evidence>
<name>A0A075LN51_9BACI</name>
<evidence type="ECO:0000256" key="10">
    <source>
        <dbReference type="ARBA" id="ARBA00022989"/>
    </source>
</evidence>
<dbReference type="AlphaFoldDB" id="A0A075LN51"/>
<dbReference type="PROSITE" id="PS00428">
    <property type="entry name" value="FTSW_RODA_SPOVE"/>
    <property type="match status" value="1"/>
</dbReference>
<keyword evidence="8" id="KW-0133">Cell shape</keyword>
<evidence type="ECO:0000256" key="18">
    <source>
        <dbReference type="ARBA" id="ARBA00041418"/>
    </source>
</evidence>
<dbReference type="HOGENOM" id="CLU_029243_0_1_9"/>
<dbReference type="InterPro" id="IPR001182">
    <property type="entry name" value="FtsW/RodA"/>
</dbReference>
<dbReference type="PANTHER" id="PTHR30474:SF2">
    <property type="entry name" value="PEPTIDOGLYCAN GLYCOSYLTRANSFERASE FTSW-RELATED"/>
    <property type="match status" value="1"/>
</dbReference>
<dbReference type="Pfam" id="PF01098">
    <property type="entry name" value="FTSW_RODA_SPOVE"/>
    <property type="match status" value="1"/>
</dbReference>
<dbReference type="GO" id="GO:0032153">
    <property type="term" value="C:cell division site"/>
    <property type="evidence" value="ECO:0007669"/>
    <property type="project" value="TreeGrafter"/>
</dbReference>
<evidence type="ECO:0000256" key="8">
    <source>
        <dbReference type="ARBA" id="ARBA00022960"/>
    </source>
</evidence>
<dbReference type="GO" id="GO:0008360">
    <property type="term" value="P:regulation of cell shape"/>
    <property type="evidence" value="ECO:0007669"/>
    <property type="project" value="UniProtKB-KW"/>
</dbReference>
<evidence type="ECO:0000256" key="9">
    <source>
        <dbReference type="ARBA" id="ARBA00022984"/>
    </source>
</evidence>
<proteinExistence type="inferred from homology"/>
<keyword evidence="12" id="KW-0131">Cell cycle</keyword>
<evidence type="ECO:0000256" key="14">
    <source>
        <dbReference type="ARBA" id="ARBA00032370"/>
    </source>
</evidence>
<keyword evidence="3" id="KW-1003">Cell membrane</keyword>
<feature type="transmembrane region" description="Helical" evidence="22">
    <location>
        <begin position="12"/>
        <end position="30"/>
    </location>
</feature>
<dbReference type="GO" id="GO:0071555">
    <property type="term" value="P:cell wall organization"/>
    <property type="evidence" value="ECO:0007669"/>
    <property type="project" value="UniProtKB-KW"/>
</dbReference>
<dbReference type="EMBL" id="CP008876">
    <property type="protein sequence ID" value="AIF67422.1"/>
    <property type="molecule type" value="Genomic_DNA"/>
</dbReference>
<evidence type="ECO:0000256" key="17">
    <source>
        <dbReference type="ARBA" id="ARBA00041185"/>
    </source>
</evidence>
<keyword evidence="9" id="KW-0573">Peptidoglycan synthesis</keyword>
<feature type="transmembrane region" description="Helical" evidence="22">
    <location>
        <begin position="276"/>
        <end position="297"/>
    </location>
</feature>
<evidence type="ECO:0000256" key="16">
    <source>
        <dbReference type="ARBA" id="ARBA00038053"/>
    </source>
</evidence>
<dbReference type="NCBIfam" id="TIGR02614">
    <property type="entry name" value="ftsW"/>
    <property type="match status" value="1"/>
</dbReference>
<dbReference type="EC" id="2.4.99.28" evidence="19"/>
<feature type="transmembrane region" description="Helical" evidence="22">
    <location>
        <begin position="166"/>
        <end position="183"/>
    </location>
</feature>
<reference evidence="23 24" key="1">
    <citation type="submission" date="2014-07" db="EMBL/GenBank/DDBJ databases">
        <title>Complete genome sequence of a moderately halophilic bacterium Terribacillus aidingensis MP602, isolated from Cryptomeria fortunei in Tianmu mountain in China.</title>
        <authorList>
            <person name="Wang Y."/>
            <person name="Lu P."/>
            <person name="Zhang L."/>
        </authorList>
    </citation>
    <scope>NUCLEOTIDE SEQUENCE [LARGE SCALE GENOMIC DNA]</scope>
    <source>
        <strain evidence="23 24">MP602</strain>
    </source>
</reference>
<dbReference type="InterPro" id="IPR018365">
    <property type="entry name" value="Cell_cycle_FtsW-rel_CS"/>
</dbReference>
<dbReference type="GO" id="GO:0008955">
    <property type="term" value="F:peptidoglycan glycosyltransferase activity"/>
    <property type="evidence" value="ECO:0007669"/>
    <property type="project" value="UniProtKB-EC"/>
</dbReference>
<evidence type="ECO:0000256" key="15">
    <source>
        <dbReference type="ARBA" id="ARBA00033270"/>
    </source>
</evidence>
<evidence type="ECO:0000256" key="22">
    <source>
        <dbReference type="SAM" id="Phobius"/>
    </source>
</evidence>
<dbReference type="GO" id="GO:0015648">
    <property type="term" value="F:lipid-linked peptidoglycan transporter activity"/>
    <property type="evidence" value="ECO:0007669"/>
    <property type="project" value="TreeGrafter"/>
</dbReference>